<sequence length="39" mass="4294">MSSPTLIRTEIPSPGVNSRSTADLLKEVSRLLTTQPQRL</sequence>
<accession>F2X5E9</accession>
<proteinExistence type="inferred from homology"/>
<protein>
    <submittedName>
        <fullName evidence="3">Truncated C4</fullName>
    </submittedName>
</protein>
<dbReference type="Pfam" id="PF01492">
    <property type="entry name" value="Gemini_C4"/>
    <property type="match status" value="1"/>
</dbReference>
<comment type="similarity">
    <text evidence="1">Belongs to the geminiviridae protein AC4/C4 family.</text>
</comment>
<name>F2X5E9_9GEMI</name>
<evidence type="ECO:0000313" key="3">
    <source>
        <dbReference type="EMBL" id="AEA08445.1"/>
    </source>
</evidence>
<dbReference type="EMBL" id="HQ333136">
    <property type="protein sequence ID" value="AEA08445.1"/>
    <property type="molecule type" value="Genomic_DNA"/>
</dbReference>
<evidence type="ECO:0000256" key="1">
    <source>
        <dbReference type="ARBA" id="ARBA00008996"/>
    </source>
</evidence>
<gene>
    <name evidence="3" type="primary">C4</name>
</gene>
<reference evidence="3" key="1">
    <citation type="submission" date="2010-09" db="EMBL/GenBank/DDBJ databases">
        <authorList>
            <person name="Zhang S."/>
            <person name="Ling K.-S."/>
        </authorList>
    </citation>
    <scope>NUCLEOTIDE SEQUENCE</scope>
    <source>
        <strain evidence="3">US:SC:634-2</strain>
    </source>
</reference>
<organism evidence="3">
    <name type="scientific">Sweet potato leaf curl virus</name>
    <dbReference type="NCBI Taxonomy" id="100755"/>
    <lineage>
        <taxon>Viruses</taxon>
        <taxon>Monodnaviria</taxon>
        <taxon>Shotokuvirae</taxon>
        <taxon>Cressdnaviricota</taxon>
        <taxon>Repensiviricetes</taxon>
        <taxon>Geplafuvirales</taxon>
        <taxon>Geminiviridae</taxon>
        <taxon>Begomovirus</taxon>
        <taxon>Begomovirus ipomoeae</taxon>
    </lineage>
</organism>
<dbReference type="InterPro" id="IPR002488">
    <property type="entry name" value="Gemini_C4"/>
</dbReference>
<keyword evidence="2" id="KW-0945">Host-virus interaction</keyword>
<reference evidence="3" key="2">
    <citation type="journal article" date="2011" name="Arch. Virol.">
        <title>Genetic diversity of sweet potato begomoviruses in the United States and identification of a natural recombinant between sweet potato leaf curl virus and sweet potato leaf curl Georgia virus.</title>
        <authorList>
            <person name="Zhang S.C."/>
            <person name="Ling K.S."/>
        </authorList>
    </citation>
    <scope>NUCLEOTIDE SEQUENCE</scope>
    <source>
        <strain evidence="3">US:SC:634-2</strain>
    </source>
</reference>
<evidence type="ECO:0000256" key="2">
    <source>
        <dbReference type="ARBA" id="ARBA00022581"/>
    </source>
</evidence>